<organism evidence="1 2">
    <name type="scientific">Micromonospora coerulea</name>
    <dbReference type="NCBI Taxonomy" id="47856"/>
    <lineage>
        <taxon>Bacteria</taxon>
        <taxon>Bacillati</taxon>
        <taxon>Actinomycetota</taxon>
        <taxon>Actinomycetes</taxon>
        <taxon>Micromonosporales</taxon>
        <taxon>Micromonosporaceae</taxon>
        <taxon>Micromonospora</taxon>
    </lineage>
</organism>
<name>A0ABP8T7I2_9ACTN</name>
<accession>A0ABP8T7I2</accession>
<proteinExistence type="predicted"/>
<evidence type="ECO:0000313" key="1">
    <source>
        <dbReference type="EMBL" id="GAA4581739.1"/>
    </source>
</evidence>
<reference evidence="2" key="1">
    <citation type="journal article" date="2019" name="Int. J. Syst. Evol. Microbiol.">
        <title>The Global Catalogue of Microorganisms (GCM) 10K type strain sequencing project: providing services to taxonomists for standard genome sequencing and annotation.</title>
        <authorList>
            <consortium name="The Broad Institute Genomics Platform"/>
            <consortium name="The Broad Institute Genome Sequencing Center for Infectious Disease"/>
            <person name="Wu L."/>
            <person name="Ma J."/>
        </authorList>
    </citation>
    <scope>NUCLEOTIDE SEQUENCE [LARGE SCALE GENOMIC DNA]</scope>
    <source>
        <strain evidence="2">JCM 3175</strain>
    </source>
</reference>
<dbReference type="Proteomes" id="UP001500307">
    <property type="component" value="Unassembled WGS sequence"/>
</dbReference>
<protein>
    <submittedName>
        <fullName evidence="1">Uncharacterized protein</fullName>
    </submittedName>
</protein>
<evidence type="ECO:0000313" key="2">
    <source>
        <dbReference type="Proteomes" id="UP001500307"/>
    </source>
</evidence>
<comment type="caution">
    <text evidence="1">The sequence shown here is derived from an EMBL/GenBank/DDBJ whole genome shotgun (WGS) entry which is preliminary data.</text>
</comment>
<dbReference type="EMBL" id="BAABGU010000098">
    <property type="protein sequence ID" value="GAA4581739.1"/>
    <property type="molecule type" value="Genomic_DNA"/>
</dbReference>
<gene>
    <name evidence="1" type="ORF">GCM10023176_62600</name>
</gene>
<keyword evidence="2" id="KW-1185">Reference proteome</keyword>
<sequence length="67" mass="7362">MLPVITLVKAPPSARNPIASVAPLFTASTTANPFRHRRCWWLLRDAAVGAHLNRRVYALLIVGIGSR</sequence>